<sequence>MKYLFKITIAATLMFTFNGQILAETPVLNERQANQKARIAQGIKSGELTKKETARMVRGQAQLQRMENRAKADGVVTKKEKARLQHKANKESAKIYRNKHDVQKRPKAR</sequence>
<dbReference type="EMBL" id="VIKR01000003">
    <property type="protein sequence ID" value="TQV74021.1"/>
    <property type="molecule type" value="Genomic_DNA"/>
</dbReference>
<feature type="region of interest" description="Disordered" evidence="1">
    <location>
        <begin position="60"/>
        <end position="109"/>
    </location>
</feature>
<gene>
    <name evidence="3" type="ORF">FLL45_14270</name>
</gene>
<reference evidence="3 4" key="1">
    <citation type="submission" date="2019-06" db="EMBL/GenBank/DDBJ databases">
        <title>Draft genome of Aliikangiella marina GYP-15.</title>
        <authorList>
            <person name="Wang G."/>
        </authorList>
    </citation>
    <scope>NUCLEOTIDE SEQUENCE [LARGE SCALE GENOMIC DNA]</scope>
    <source>
        <strain evidence="3 4">GYP-15</strain>
    </source>
</reference>
<evidence type="ECO:0000256" key="1">
    <source>
        <dbReference type="SAM" id="MobiDB-lite"/>
    </source>
</evidence>
<protein>
    <recommendedName>
        <fullName evidence="5">DUF4148 domain-containing protein</fullName>
    </recommendedName>
</protein>
<evidence type="ECO:0000256" key="2">
    <source>
        <dbReference type="SAM" id="SignalP"/>
    </source>
</evidence>
<feature type="chain" id="PRO_5022076787" description="DUF4148 domain-containing protein" evidence="2">
    <location>
        <begin position="24"/>
        <end position="109"/>
    </location>
</feature>
<organism evidence="3 4">
    <name type="scientific">Aliikangiella marina</name>
    <dbReference type="NCBI Taxonomy" id="1712262"/>
    <lineage>
        <taxon>Bacteria</taxon>
        <taxon>Pseudomonadati</taxon>
        <taxon>Pseudomonadota</taxon>
        <taxon>Gammaproteobacteria</taxon>
        <taxon>Oceanospirillales</taxon>
        <taxon>Pleioneaceae</taxon>
        <taxon>Aliikangiella</taxon>
    </lineage>
</organism>
<feature type="signal peptide" evidence="2">
    <location>
        <begin position="1"/>
        <end position="23"/>
    </location>
</feature>
<name>A0A545T9Y2_9GAMM</name>
<dbReference type="Proteomes" id="UP000317839">
    <property type="component" value="Unassembled WGS sequence"/>
</dbReference>
<accession>A0A545T9Y2</accession>
<dbReference type="RefSeq" id="WP_142942729.1">
    <property type="nucleotide sequence ID" value="NZ_VIKR01000003.1"/>
</dbReference>
<evidence type="ECO:0000313" key="3">
    <source>
        <dbReference type="EMBL" id="TQV74021.1"/>
    </source>
</evidence>
<dbReference type="OrthoDB" id="5950533at2"/>
<evidence type="ECO:0008006" key="5">
    <source>
        <dbReference type="Google" id="ProtNLM"/>
    </source>
</evidence>
<comment type="caution">
    <text evidence="3">The sequence shown here is derived from an EMBL/GenBank/DDBJ whole genome shotgun (WGS) entry which is preliminary data.</text>
</comment>
<proteinExistence type="predicted"/>
<evidence type="ECO:0000313" key="4">
    <source>
        <dbReference type="Proteomes" id="UP000317839"/>
    </source>
</evidence>
<dbReference type="AlphaFoldDB" id="A0A545T9Y2"/>
<feature type="compositionally biased region" description="Basic and acidic residues" evidence="1">
    <location>
        <begin position="66"/>
        <end position="109"/>
    </location>
</feature>
<keyword evidence="2" id="KW-0732">Signal</keyword>
<keyword evidence="4" id="KW-1185">Reference proteome</keyword>